<dbReference type="RefSeq" id="WP_109201370.1">
    <property type="nucleotide sequence ID" value="NZ_QEWS01000003.1"/>
</dbReference>
<dbReference type="PANTHER" id="PTHR35894">
    <property type="entry name" value="GENERAL SECRETION PATHWAY PROTEIN A-RELATED"/>
    <property type="match status" value="1"/>
</dbReference>
<evidence type="ECO:0000313" key="2">
    <source>
        <dbReference type="EMBL" id="PWD93046.1"/>
    </source>
</evidence>
<dbReference type="Gene3D" id="3.40.50.300">
    <property type="entry name" value="P-loop containing nucleotide triphosphate hydrolases"/>
    <property type="match status" value="1"/>
</dbReference>
<dbReference type="InterPro" id="IPR049945">
    <property type="entry name" value="AAA_22"/>
</dbReference>
<dbReference type="PANTHER" id="PTHR35894:SF1">
    <property type="entry name" value="PHOSPHORIBULOKINASE _ URIDINE KINASE FAMILY"/>
    <property type="match status" value="1"/>
</dbReference>
<dbReference type="Pfam" id="PF13401">
    <property type="entry name" value="AAA_22"/>
    <property type="match status" value="1"/>
</dbReference>
<dbReference type="Proteomes" id="UP000245217">
    <property type="component" value="Unassembled WGS sequence"/>
</dbReference>
<gene>
    <name evidence="2" type="ORF">DC078_04305</name>
</gene>
<protein>
    <recommendedName>
        <fullName evidence="1">ORC1/DEAH AAA+ ATPase domain-containing protein</fullName>
    </recommendedName>
</protein>
<dbReference type="InterPro" id="IPR052026">
    <property type="entry name" value="ExeA_AAA_ATPase_DNA-bind"/>
</dbReference>
<organism evidence="2 3">
    <name type="scientific">Ignatzschineria cameli</name>
    <dbReference type="NCBI Taxonomy" id="2182793"/>
    <lineage>
        <taxon>Bacteria</taxon>
        <taxon>Pseudomonadati</taxon>
        <taxon>Pseudomonadota</taxon>
        <taxon>Gammaproteobacteria</taxon>
        <taxon>Cardiobacteriales</taxon>
        <taxon>Ignatzschineriaceae</taxon>
        <taxon>Ignatzschineria</taxon>
    </lineage>
</organism>
<feature type="domain" description="ORC1/DEAH AAA+ ATPase" evidence="1">
    <location>
        <begin position="133"/>
        <end position="268"/>
    </location>
</feature>
<proteinExistence type="predicted"/>
<sequence length="370" mass="41855">MSMHKLDGILKQYAITQSALAKHAGVSPTVINLLIRQGQWPKKNPHTLKESIEGYLTELEIVFADDLFNFTNSEDSEEIEEIEMHKEMITQDARQLYGIFKDPFTDDVRSHDDVFLTPTARFIRETLYHAASSGGFIAVIAESGAGKSILRRDLIDRINREDASIQLISPSLPDKEKLTVTSIIEAVIDEINPNLPGKRSIEAKSRQMVKLLTDSSRAGMKHCLIIEEAHDLTLPMLKNLKRFWELEDGFNRLLSIVLIGQPELKNKLNERMNWEAREVIRRCEIAELQPLDSHLKDYLIHKFERVGVDVTKFMTDDAFEAIRSKLTQTGNRGLVSMTYPLNVNNLTVKILNHAAEIGATPIDAGIVQSL</sequence>
<comment type="caution">
    <text evidence="2">The sequence shown here is derived from an EMBL/GenBank/DDBJ whole genome shotgun (WGS) entry which is preliminary data.</text>
</comment>
<dbReference type="EMBL" id="QEWV01000003">
    <property type="protein sequence ID" value="PWD93046.1"/>
    <property type="molecule type" value="Genomic_DNA"/>
</dbReference>
<evidence type="ECO:0000259" key="1">
    <source>
        <dbReference type="Pfam" id="PF13401"/>
    </source>
</evidence>
<evidence type="ECO:0000313" key="3">
    <source>
        <dbReference type="Proteomes" id="UP000245217"/>
    </source>
</evidence>
<accession>A0ABX5L0U5</accession>
<name>A0ABX5L0U5_9GAMM</name>
<dbReference type="SUPFAM" id="SSF52540">
    <property type="entry name" value="P-loop containing nucleoside triphosphate hydrolases"/>
    <property type="match status" value="1"/>
</dbReference>
<reference evidence="3" key="1">
    <citation type="submission" date="2018-05" db="EMBL/GenBank/DDBJ databases">
        <title>Ignatzschineria dubaiensis sp. nov., isolated from necrotic foot tissues of dromedaries (Camelus dromedarius) and associated maggots in Dubai, United Arab Emirates.</title>
        <authorList>
            <person name="Tsang C.C."/>
            <person name="Tang J.Y.M."/>
            <person name="Fong J.Y.H."/>
            <person name="Kinne J."/>
            <person name="Lee H.H."/>
            <person name="Joseph M."/>
            <person name="Jose S."/>
            <person name="Schuster R.K."/>
            <person name="Tang Y."/>
            <person name="Sivakumar S."/>
            <person name="Chen J.H.K."/>
            <person name="Teng J.L.L."/>
            <person name="Lau S.K.P."/>
            <person name="Wernery U."/>
            <person name="Woo P.C.Y."/>
        </authorList>
    </citation>
    <scope>NUCLEOTIDE SEQUENCE [LARGE SCALE GENOMIC DNA]</scope>
    <source>
        <strain evidence="3">UAE-HKU58</strain>
    </source>
</reference>
<dbReference type="InterPro" id="IPR027417">
    <property type="entry name" value="P-loop_NTPase"/>
</dbReference>
<keyword evidence="3" id="KW-1185">Reference proteome</keyword>